<dbReference type="EMBL" id="JACHDZ010000001">
    <property type="protein sequence ID" value="MBB5343282.1"/>
    <property type="molecule type" value="Genomic_DNA"/>
</dbReference>
<sequence length="43" mass="5098">MEMAERWGESRLLEDKQALEYAITKGRGSLWLKLTPEEYAKLR</sequence>
<reference evidence="1 2" key="1">
    <citation type="submission" date="2020-08" db="EMBL/GenBank/DDBJ databases">
        <title>Genomic Encyclopedia of Type Strains, Phase IV (KMG-V): Genome sequencing to study the core and pangenomes of soil and plant-associated prokaryotes.</title>
        <authorList>
            <person name="Whitman W."/>
        </authorList>
    </citation>
    <scope>NUCLEOTIDE SEQUENCE [LARGE SCALE GENOMIC DNA]</scope>
    <source>
        <strain evidence="1 2">M8US30</strain>
    </source>
</reference>
<protein>
    <submittedName>
        <fullName evidence="1">Uncharacterized protein</fullName>
    </submittedName>
</protein>
<evidence type="ECO:0000313" key="2">
    <source>
        <dbReference type="Proteomes" id="UP000569092"/>
    </source>
</evidence>
<proteinExistence type="predicted"/>
<comment type="caution">
    <text evidence="1">The sequence shown here is derived from an EMBL/GenBank/DDBJ whole genome shotgun (WGS) entry which is preliminary data.</text>
</comment>
<dbReference type="Proteomes" id="UP000569092">
    <property type="component" value="Unassembled WGS sequence"/>
</dbReference>
<dbReference type="AlphaFoldDB" id="A0A7W8J611"/>
<gene>
    <name evidence="1" type="ORF">HDF10_001232</name>
</gene>
<evidence type="ECO:0000313" key="1">
    <source>
        <dbReference type="EMBL" id="MBB5343282.1"/>
    </source>
</evidence>
<organism evidence="1 2">
    <name type="scientific">Tunturiibacter lichenicola</name>
    <dbReference type="NCBI Taxonomy" id="2051959"/>
    <lineage>
        <taxon>Bacteria</taxon>
        <taxon>Pseudomonadati</taxon>
        <taxon>Acidobacteriota</taxon>
        <taxon>Terriglobia</taxon>
        <taxon>Terriglobales</taxon>
        <taxon>Acidobacteriaceae</taxon>
        <taxon>Tunturiibacter</taxon>
    </lineage>
</organism>
<name>A0A7W8J611_9BACT</name>
<accession>A0A7W8J611</accession>